<evidence type="ECO:0000313" key="4">
    <source>
        <dbReference type="Proteomes" id="UP000541610"/>
    </source>
</evidence>
<comment type="caution">
    <text evidence="3">The sequence shown here is derived from an EMBL/GenBank/DDBJ whole genome shotgun (WGS) entry which is preliminary data.</text>
</comment>
<dbReference type="SUPFAM" id="SSF56235">
    <property type="entry name" value="N-terminal nucleophile aminohydrolases (Ntn hydrolases)"/>
    <property type="match status" value="1"/>
</dbReference>
<dbReference type="InterPro" id="IPR029055">
    <property type="entry name" value="Ntn_hydrolases_N"/>
</dbReference>
<name>A0A7J6P2K9_PEROL</name>
<gene>
    <name evidence="3" type="primary">PSMB4_1</name>
    <name evidence="3" type="ORF">FOZ60_000309</name>
</gene>
<comment type="subcellular location">
    <subcellularLocation>
        <location evidence="2">Cytoplasm</location>
    </subcellularLocation>
    <subcellularLocation>
        <location evidence="2">Nucleus</location>
    </subcellularLocation>
</comment>
<keyword evidence="2" id="KW-0963">Cytoplasm</keyword>
<dbReference type="PIRSF" id="PIRSF001213">
    <property type="entry name" value="Psome_endopept_beta"/>
    <property type="match status" value="1"/>
</dbReference>
<proteinExistence type="inferred from homology"/>
<dbReference type="AlphaFoldDB" id="A0A7J6P2K9"/>
<dbReference type="InterPro" id="IPR016295">
    <property type="entry name" value="Proteasome_beta4"/>
</dbReference>
<dbReference type="Pfam" id="PF00227">
    <property type="entry name" value="Proteasome"/>
    <property type="match status" value="1"/>
</dbReference>
<dbReference type="GO" id="GO:0005634">
    <property type="term" value="C:nucleus"/>
    <property type="evidence" value="ECO:0007669"/>
    <property type="project" value="UniProtKB-SubCell"/>
</dbReference>
<evidence type="ECO:0000256" key="2">
    <source>
        <dbReference type="PIRNR" id="PIRNR001213"/>
    </source>
</evidence>
<dbReference type="InterPro" id="IPR001353">
    <property type="entry name" value="Proteasome_sua/b"/>
</dbReference>
<organism evidence="3 4">
    <name type="scientific">Perkinsus olseni</name>
    <name type="common">Perkinsus atlanticus</name>
    <dbReference type="NCBI Taxonomy" id="32597"/>
    <lineage>
        <taxon>Eukaryota</taxon>
        <taxon>Sar</taxon>
        <taxon>Alveolata</taxon>
        <taxon>Perkinsozoa</taxon>
        <taxon>Perkinsea</taxon>
        <taxon>Perkinsida</taxon>
        <taxon>Perkinsidae</taxon>
        <taxon>Perkinsus</taxon>
    </lineage>
</organism>
<sequence length="254" mass="28597">MEVSTPPLLVNLNSHKMSGQQRTLQPYVTGASMLAVKYQDGIMMCYDTLASYGSSARYTGVDRVTKIGSNTLVAASGEISDFQYLTDTLHELENEDWLCDDGTERSPSEWAQYISRVYYQKRGKMDPLYNNVVIGGGINKKGSEKPSYLATVDLYGTFFEEDIVATGFGQHLALPIMRRKHSNDMTEAEARDMLEECMKVLFYRDCYCSNKVKFATITAEGSKISDEVVLSGKWDYQRWITPTIEIAQTLGSSW</sequence>
<comment type="function">
    <text evidence="2">Non-catalytic component of the proteasome.</text>
</comment>
<dbReference type="EMBL" id="JABANP010000101">
    <property type="protein sequence ID" value="KAF4690338.1"/>
    <property type="molecule type" value="Genomic_DNA"/>
</dbReference>
<dbReference type="OrthoDB" id="10248542at2759"/>
<dbReference type="InterPro" id="IPR023333">
    <property type="entry name" value="Proteasome_suB-type"/>
</dbReference>
<dbReference type="CDD" id="cd03760">
    <property type="entry name" value="proteasome_beta_type_4"/>
    <property type="match status" value="1"/>
</dbReference>
<dbReference type="Proteomes" id="UP000541610">
    <property type="component" value="Unassembled WGS sequence"/>
</dbReference>
<keyword evidence="1 2" id="KW-0539">Nucleus</keyword>
<dbReference type="Gene3D" id="3.60.20.10">
    <property type="entry name" value="Glutamine Phosphoribosylpyrophosphate, subunit 1, domain 1"/>
    <property type="match status" value="1"/>
</dbReference>
<dbReference type="PANTHER" id="PTHR32194:SF6">
    <property type="entry name" value="PROTEASOME SUBUNIT BETA"/>
    <property type="match status" value="1"/>
</dbReference>
<dbReference type="PROSITE" id="PS51476">
    <property type="entry name" value="PROTEASOME_BETA_2"/>
    <property type="match status" value="1"/>
</dbReference>
<protein>
    <recommendedName>
        <fullName evidence="2">Proteasome subunit beta</fullName>
    </recommendedName>
</protein>
<evidence type="ECO:0000256" key="1">
    <source>
        <dbReference type="ARBA" id="ARBA00023242"/>
    </source>
</evidence>
<reference evidence="3 4" key="1">
    <citation type="submission" date="2020-04" db="EMBL/GenBank/DDBJ databases">
        <title>Perkinsus olseni comparative genomics.</title>
        <authorList>
            <person name="Bogema D.R."/>
        </authorList>
    </citation>
    <scope>NUCLEOTIDE SEQUENCE [LARGE SCALE GENOMIC DNA]</scope>
    <source>
        <strain evidence="3">00978-12</strain>
    </source>
</reference>
<evidence type="ECO:0000313" key="3">
    <source>
        <dbReference type="EMBL" id="KAF4690338.1"/>
    </source>
</evidence>
<dbReference type="GO" id="GO:0005737">
    <property type="term" value="C:cytoplasm"/>
    <property type="evidence" value="ECO:0007669"/>
    <property type="project" value="UniProtKB-SubCell"/>
</dbReference>
<keyword evidence="2 3" id="KW-0647">Proteasome</keyword>
<dbReference type="GO" id="GO:0019774">
    <property type="term" value="C:proteasome core complex, beta-subunit complex"/>
    <property type="evidence" value="ECO:0007669"/>
    <property type="project" value="UniProtKB-UniRule"/>
</dbReference>
<dbReference type="GO" id="GO:0051603">
    <property type="term" value="P:proteolysis involved in protein catabolic process"/>
    <property type="evidence" value="ECO:0007669"/>
    <property type="project" value="InterPro"/>
</dbReference>
<dbReference type="PANTHER" id="PTHR32194">
    <property type="entry name" value="METALLOPROTEASE TLDD"/>
    <property type="match status" value="1"/>
</dbReference>
<comment type="similarity">
    <text evidence="2">Belongs to the peptidase T1B family.</text>
</comment>
<accession>A0A7J6P2K9</accession>